<dbReference type="InterPro" id="IPR003848">
    <property type="entry name" value="DUF218"/>
</dbReference>
<gene>
    <name evidence="2" type="ORF">UU29_C0006G0011</name>
</gene>
<evidence type="ECO:0000313" key="2">
    <source>
        <dbReference type="EMBL" id="KKR83322.1"/>
    </source>
</evidence>
<dbReference type="PANTHER" id="PTHR30336:SF4">
    <property type="entry name" value="ENVELOPE BIOGENESIS FACTOR ELYC"/>
    <property type="match status" value="1"/>
</dbReference>
<evidence type="ECO:0000259" key="1">
    <source>
        <dbReference type="Pfam" id="PF02698"/>
    </source>
</evidence>
<feature type="domain" description="DUF218" evidence="1">
    <location>
        <begin position="35"/>
        <end position="172"/>
    </location>
</feature>
<dbReference type="AlphaFoldDB" id="A0A0G0X6Q2"/>
<reference evidence="2 3" key="1">
    <citation type="journal article" date="2015" name="Nature">
        <title>rRNA introns, odd ribosomes, and small enigmatic genomes across a large radiation of phyla.</title>
        <authorList>
            <person name="Brown C.T."/>
            <person name="Hug L.A."/>
            <person name="Thomas B.C."/>
            <person name="Sharon I."/>
            <person name="Castelle C.J."/>
            <person name="Singh A."/>
            <person name="Wilkins M.J."/>
            <person name="Williams K.H."/>
            <person name="Banfield J.F."/>
        </authorList>
    </citation>
    <scope>NUCLEOTIDE SEQUENCE [LARGE SCALE GENOMIC DNA]</scope>
</reference>
<dbReference type="Gene3D" id="3.40.50.620">
    <property type="entry name" value="HUPs"/>
    <property type="match status" value="1"/>
</dbReference>
<dbReference type="GO" id="GO:0043164">
    <property type="term" value="P:Gram-negative-bacterium-type cell wall biogenesis"/>
    <property type="evidence" value="ECO:0007669"/>
    <property type="project" value="TreeGrafter"/>
</dbReference>
<dbReference type="InterPro" id="IPR051599">
    <property type="entry name" value="Cell_Envelope_Assoc"/>
</dbReference>
<dbReference type="GO" id="GO:0000270">
    <property type="term" value="P:peptidoglycan metabolic process"/>
    <property type="evidence" value="ECO:0007669"/>
    <property type="project" value="TreeGrafter"/>
</dbReference>
<comment type="caution">
    <text evidence="2">The sequence shown here is derived from an EMBL/GenBank/DDBJ whole genome shotgun (WGS) entry which is preliminary data.</text>
</comment>
<protein>
    <recommendedName>
        <fullName evidence="1">DUF218 domain-containing protein</fullName>
    </recommendedName>
</protein>
<dbReference type="InterPro" id="IPR014729">
    <property type="entry name" value="Rossmann-like_a/b/a_fold"/>
</dbReference>
<dbReference type="CDD" id="cd06259">
    <property type="entry name" value="YdcF-like"/>
    <property type="match status" value="1"/>
</dbReference>
<dbReference type="GO" id="GO:0005886">
    <property type="term" value="C:plasma membrane"/>
    <property type="evidence" value="ECO:0007669"/>
    <property type="project" value="TreeGrafter"/>
</dbReference>
<dbReference type="Pfam" id="PF02698">
    <property type="entry name" value="DUF218"/>
    <property type="match status" value="1"/>
</dbReference>
<name>A0A0G0X6Q2_9BACT</name>
<dbReference type="PANTHER" id="PTHR30336">
    <property type="entry name" value="INNER MEMBRANE PROTEIN, PROBABLE PERMEASE"/>
    <property type="match status" value="1"/>
</dbReference>
<dbReference type="Proteomes" id="UP000034601">
    <property type="component" value="Unassembled WGS sequence"/>
</dbReference>
<organism evidence="2 3">
    <name type="scientific">Candidatus Daviesbacteria bacterium GW2011_GWA2_40_9</name>
    <dbReference type="NCBI Taxonomy" id="1618424"/>
    <lineage>
        <taxon>Bacteria</taxon>
        <taxon>Candidatus Daviesiibacteriota</taxon>
    </lineage>
</organism>
<dbReference type="EMBL" id="LCAB01000006">
    <property type="protein sequence ID" value="KKR83322.1"/>
    <property type="molecule type" value="Genomic_DNA"/>
</dbReference>
<proteinExistence type="predicted"/>
<evidence type="ECO:0000313" key="3">
    <source>
        <dbReference type="Proteomes" id="UP000034601"/>
    </source>
</evidence>
<accession>A0A0G0X6Q2</accession>
<sequence>MAQSNFWTIADNLPPRPDCLVVISYSVKDKSEPTRQTKALIKEAFGWWKKFPQAKIIMSTGDNQGLGLPNSKVMADYGVSLGLPRKNIIEEEKSQDTYENLLYSRKIIQKEGFKQPTLVVLDLHSRRALALARKLSWKNFYWITVFSQGESGYGKKALQTSSRPVILIYEMLAYVYNMLKGEL</sequence>